<feature type="transmembrane region" description="Helical" evidence="5">
    <location>
        <begin position="59"/>
        <end position="79"/>
    </location>
</feature>
<sequence>MRRVYSYDPKAKPRMESFFIKSLRIAGVVALYWFISISLVFINKYLLNSDDLKLDAPTFVTWFQCVVSVFMCFLLAMLTKCFPTIFSFPEFKIDLKVSREILPLSVVFVCMILFNNLCLKYVGVAFYYVGRSLTTVFNVVLSYLVLKQTTSLKAIVCCLIIIGGFFLGVDQEGVAGSLSVVGVIFGIAASMSVALYSIFTKKVLPVVDNNIWKLALYNNLNAVVLFLPLMAVTGDVQSLFAFPQLNTVNLWSMLFLSGIFGFAIGYVTGLQIQVTSPLTHNISGTAKACAQTIMATTYYNEDKSTLWWVSNGVVLFGSAAYTMVRRGDMKKEHQKEVDEAEALALENGEKEDKIPLKA</sequence>
<evidence type="ECO:0000256" key="2">
    <source>
        <dbReference type="ARBA" id="ARBA00022692"/>
    </source>
</evidence>
<evidence type="ECO:0000256" key="3">
    <source>
        <dbReference type="ARBA" id="ARBA00022989"/>
    </source>
</evidence>
<dbReference type="Proteomes" id="UP001208570">
    <property type="component" value="Unassembled WGS sequence"/>
</dbReference>
<proteinExistence type="predicted"/>
<dbReference type="PANTHER" id="PTHR11132">
    <property type="entry name" value="SOLUTE CARRIER FAMILY 35"/>
    <property type="match status" value="1"/>
</dbReference>
<comment type="subcellular location">
    <subcellularLocation>
        <location evidence="1">Membrane</location>
        <topology evidence="1">Multi-pass membrane protein</topology>
    </subcellularLocation>
</comment>
<dbReference type="EMBL" id="JAODUP010000188">
    <property type="protein sequence ID" value="KAK2157629.1"/>
    <property type="molecule type" value="Genomic_DNA"/>
</dbReference>
<dbReference type="GO" id="GO:0016020">
    <property type="term" value="C:membrane"/>
    <property type="evidence" value="ECO:0007669"/>
    <property type="project" value="UniProtKB-SubCell"/>
</dbReference>
<evidence type="ECO:0000256" key="1">
    <source>
        <dbReference type="ARBA" id="ARBA00004141"/>
    </source>
</evidence>
<feature type="transmembrane region" description="Helical" evidence="5">
    <location>
        <begin position="100"/>
        <end position="119"/>
    </location>
</feature>
<dbReference type="InterPro" id="IPR004853">
    <property type="entry name" value="Sugar_P_trans_dom"/>
</dbReference>
<evidence type="ECO:0000256" key="4">
    <source>
        <dbReference type="ARBA" id="ARBA00023136"/>
    </source>
</evidence>
<gene>
    <name evidence="7" type="ORF">LSH36_188g10012</name>
</gene>
<accession>A0AAD9N848</accession>
<dbReference type="AlphaFoldDB" id="A0AAD9N848"/>
<reference evidence="7" key="1">
    <citation type="journal article" date="2023" name="Mol. Biol. Evol.">
        <title>Third-Generation Sequencing Reveals the Adaptive Role of the Epigenome in Three Deep-Sea Polychaetes.</title>
        <authorList>
            <person name="Perez M."/>
            <person name="Aroh O."/>
            <person name="Sun Y."/>
            <person name="Lan Y."/>
            <person name="Juniper S.K."/>
            <person name="Young C.R."/>
            <person name="Angers B."/>
            <person name="Qian P.Y."/>
        </authorList>
    </citation>
    <scope>NUCLEOTIDE SEQUENCE</scope>
    <source>
        <strain evidence="7">P08H-3</strain>
    </source>
</reference>
<dbReference type="InterPro" id="IPR037185">
    <property type="entry name" value="EmrE-like"/>
</dbReference>
<keyword evidence="4 5" id="KW-0472">Membrane</keyword>
<feature type="domain" description="Sugar phosphate transporter" evidence="6">
    <location>
        <begin position="24"/>
        <end position="321"/>
    </location>
</feature>
<keyword evidence="8" id="KW-1185">Reference proteome</keyword>
<name>A0AAD9N848_9ANNE</name>
<feature type="transmembrane region" description="Helical" evidence="5">
    <location>
        <begin position="175"/>
        <end position="199"/>
    </location>
</feature>
<dbReference type="SUPFAM" id="SSF103481">
    <property type="entry name" value="Multidrug resistance efflux transporter EmrE"/>
    <property type="match status" value="1"/>
</dbReference>
<dbReference type="InterPro" id="IPR050186">
    <property type="entry name" value="TPT_transporter"/>
</dbReference>
<feature type="transmembrane region" description="Helical" evidence="5">
    <location>
        <begin position="250"/>
        <end position="270"/>
    </location>
</feature>
<protein>
    <recommendedName>
        <fullName evidence="6">Sugar phosphate transporter domain-containing protein</fullName>
    </recommendedName>
</protein>
<feature type="transmembrane region" description="Helical" evidence="5">
    <location>
        <begin position="211"/>
        <end position="230"/>
    </location>
</feature>
<keyword evidence="3 5" id="KW-1133">Transmembrane helix</keyword>
<evidence type="ECO:0000313" key="8">
    <source>
        <dbReference type="Proteomes" id="UP001208570"/>
    </source>
</evidence>
<evidence type="ECO:0000256" key="5">
    <source>
        <dbReference type="SAM" id="Phobius"/>
    </source>
</evidence>
<feature type="transmembrane region" description="Helical" evidence="5">
    <location>
        <begin position="21"/>
        <end position="47"/>
    </location>
</feature>
<evidence type="ECO:0000259" key="6">
    <source>
        <dbReference type="Pfam" id="PF03151"/>
    </source>
</evidence>
<organism evidence="7 8">
    <name type="scientific">Paralvinella palmiformis</name>
    <dbReference type="NCBI Taxonomy" id="53620"/>
    <lineage>
        <taxon>Eukaryota</taxon>
        <taxon>Metazoa</taxon>
        <taxon>Spiralia</taxon>
        <taxon>Lophotrochozoa</taxon>
        <taxon>Annelida</taxon>
        <taxon>Polychaeta</taxon>
        <taxon>Sedentaria</taxon>
        <taxon>Canalipalpata</taxon>
        <taxon>Terebellida</taxon>
        <taxon>Terebelliformia</taxon>
        <taxon>Alvinellidae</taxon>
        <taxon>Paralvinella</taxon>
    </lineage>
</organism>
<feature type="transmembrane region" description="Helical" evidence="5">
    <location>
        <begin position="305"/>
        <end position="324"/>
    </location>
</feature>
<evidence type="ECO:0000313" key="7">
    <source>
        <dbReference type="EMBL" id="KAK2157629.1"/>
    </source>
</evidence>
<keyword evidence="2 5" id="KW-0812">Transmembrane</keyword>
<feature type="transmembrane region" description="Helical" evidence="5">
    <location>
        <begin position="152"/>
        <end position="169"/>
    </location>
</feature>
<comment type="caution">
    <text evidence="7">The sequence shown here is derived from an EMBL/GenBank/DDBJ whole genome shotgun (WGS) entry which is preliminary data.</text>
</comment>
<dbReference type="Pfam" id="PF03151">
    <property type="entry name" value="TPT"/>
    <property type="match status" value="1"/>
</dbReference>